<keyword evidence="2" id="KW-0238">DNA-binding</keyword>
<dbReference type="GO" id="GO:0003677">
    <property type="term" value="F:DNA binding"/>
    <property type="evidence" value="ECO:0007669"/>
    <property type="project" value="UniProtKB-KW"/>
</dbReference>
<dbReference type="PROSITE" id="PS51063">
    <property type="entry name" value="HTH_CRP_2"/>
    <property type="match status" value="1"/>
</dbReference>
<gene>
    <name evidence="5" type="ORF">ABOZ73_17765</name>
</gene>
<evidence type="ECO:0000259" key="4">
    <source>
        <dbReference type="PROSITE" id="PS51063"/>
    </source>
</evidence>
<dbReference type="Gene3D" id="1.10.10.10">
    <property type="entry name" value="Winged helix-like DNA-binding domain superfamily/Winged helix DNA-binding domain"/>
    <property type="match status" value="1"/>
</dbReference>
<dbReference type="InterPro" id="IPR014710">
    <property type="entry name" value="RmlC-like_jellyroll"/>
</dbReference>
<evidence type="ECO:0000256" key="1">
    <source>
        <dbReference type="ARBA" id="ARBA00023015"/>
    </source>
</evidence>
<evidence type="ECO:0000313" key="5">
    <source>
        <dbReference type="EMBL" id="XDO96589.1"/>
    </source>
</evidence>
<keyword evidence="3" id="KW-0804">Transcription</keyword>
<dbReference type="InterPro" id="IPR036388">
    <property type="entry name" value="WH-like_DNA-bd_sf"/>
</dbReference>
<dbReference type="GO" id="GO:0006355">
    <property type="term" value="P:regulation of DNA-templated transcription"/>
    <property type="evidence" value="ECO:0007669"/>
    <property type="project" value="InterPro"/>
</dbReference>
<dbReference type="SUPFAM" id="SSF51206">
    <property type="entry name" value="cAMP-binding domain-like"/>
    <property type="match status" value="1"/>
</dbReference>
<protein>
    <submittedName>
        <fullName evidence="5">Helix-turn-helix domain-containing protein</fullName>
    </submittedName>
</protein>
<accession>A0AB39KTB3</accession>
<reference evidence="5" key="1">
    <citation type="submission" date="2024-06" db="EMBL/GenBank/DDBJ databases">
        <title>Caulobacter inopinatus, sp. nov.</title>
        <authorList>
            <person name="Donachie S.P."/>
        </authorList>
    </citation>
    <scope>NUCLEOTIDE SEQUENCE</scope>
    <source>
        <strain evidence="5">73W</strain>
    </source>
</reference>
<feature type="domain" description="HTH crp-type" evidence="4">
    <location>
        <begin position="146"/>
        <end position="214"/>
    </location>
</feature>
<dbReference type="RefSeq" id="WP_369059430.1">
    <property type="nucleotide sequence ID" value="NZ_CP158375.1"/>
</dbReference>
<dbReference type="Pfam" id="PF13545">
    <property type="entry name" value="HTH_Crp_2"/>
    <property type="match status" value="1"/>
</dbReference>
<dbReference type="AlphaFoldDB" id="A0AB39KTB3"/>
<keyword evidence="1" id="KW-0805">Transcription regulation</keyword>
<evidence type="ECO:0000256" key="2">
    <source>
        <dbReference type="ARBA" id="ARBA00023125"/>
    </source>
</evidence>
<evidence type="ECO:0000256" key="3">
    <source>
        <dbReference type="ARBA" id="ARBA00023163"/>
    </source>
</evidence>
<dbReference type="Gene3D" id="2.60.120.10">
    <property type="entry name" value="Jelly Rolls"/>
    <property type="match status" value="1"/>
</dbReference>
<dbReference type="EMBL" id="CP158375">
    <property type="protein sequence ID" value="XDO96589.1"/>
    <property type="molecule type" value="Genomic_DNA"/>
</dbReference>
<sequence length="236" mass="25310">MQRASSPPGLRAVPLFAPLHAQVLSVLEGVGETRLCPKGGLIDDRGGEYLIVLLSGAVAQSVEDAGRTAIISTVEAVKALNLACVMARAHCDLRWRALEPCLVFIMPGKAFRDAVTADAGLATRAYVELAGAYQHLLSSAADQRLMSAQNRLVGYLLSLIPERTGRARARLPYEKGLLASLLGMTPENLSRAFARLSLHGVSVRGAAVSVEEVGYLRDLHLAERGPRRTGRAHRPT</sequence>
<name>A0AB39KTB3_9CAUL</name>
<organism evidence="5">
    <name type="scientific">Caulobacter sp. 73W</name>
    <dbReference type="NCBI Taxonomy" id="3161137"/>
    <lineage>
        <taxon>Bacteria</taxon>
        <taxon>Pseudomonadati</taxon>
        <taxon>Pseudomonadota</taxon>
        <taxon>Alphaproteobacteria</taxon>
        <taxon>Caulobacterales</taxon>
        <taxon>Caulobacteraceae</taxon>
        <taxon>Caulobacter</taxon>
    </lineage>
</organism>
<dbReference type="InterPro" id="IPR012318">
    <property type="entry name" value="HTH_CRP"/>
</dbReference>
<proteinExistence type="predicted"/>
<dbReference type="InterPro" id="IPR018490">
    <property type="entry name" value="cNMP-bd_dom_sf"/>
</dbReference>